<feature type="region of interest" description="Disordered" evidence="1">
    <location>
        <begin position="384"/>
        <end position="461"/>
    </location>
</feature>
<reference evidence="3" key="1">
    <citation type="submission" date="2022-12" db="EMBL/GenBank/DDBJ databases">
        <title>Genome assemblies of Blomia tropicalis.</title>
        <authorList>
            <person name="Cui Y."/>
        </authorList>
    </citation>
    <scope>NUCLEOTIDE SEQUENCE</scope>
    <source>
        <tissue evidence="3">Adult mites</tissue>
    </source>
</reference>
<feature type="compositionally biased region" description="Low complexity" evidence="1">
    <location>
        <begin position="1"/>
        <end position="17"/>
    </location>
</feature>
<sequence>MILNDTNNTETSISNSSQPSTTPFSKNNHFGVIIPAMIIALLLIITVIMIVYNRMAPKTVTTVANDPPVQAAVVPKQPEEQINLILCNSDNINFEYKLILRAGSASPDFDMNRAFIDFEFLGPNDEIIGVPVRFKCSLLPNYQCGEMHYLVGRLTALPPVTGIRAYHSEHAGTIFFYDYKIIDLMNDVIIEDMFIMDHITNKHQIFRGFQSSKIEEPKIEPMADQQVNKKNETNSNLNEWTFIELLIIFIHQAKKTSKLWEYSGLSFLGSLISFTKSLYWYSSFLNTTIIVIGTWFLYEEYRWKIEHPTPPLNENSIKSGTNGLGKVLNKSNEDRNLSVRVMYASASDINRNENKTVYLTHSTSTNALDNSKLLVPNPDFQLTAAPTISPKLKNPIKGNSSGSVTRNKQKHTTGKNARNVSGTSNTSNKLKRQTSSKTTSKTSQKKRKRPTPNSNDKKQKC</sequence>
<dbReference type="AlphaFoldDB" id="A0A9Q0RMD6"/>
<comment type="caution">
    <text evidence="3">The sequence shown here is derived from an EMBL/GenBank/DDBJ whole genome shotgun (WGS) entry which is preliminary data.</text>
</comment>
<keyword evidence="2" id="KW-0472">Membrane</keyword>
<feature type="region of interest" description="Disordered" evidence="1">
    <location>
        <begin position="1"/>
        <end position="23"/>
    </location>
</feature>
<organism evidence="3 4">
    <name type="scientific">Blomia tropicalis</name>
    <name type="common">Mite</name>
    <dbReference type="NCBI Taxonomy" id="40697"/>
    <lineage>
        <taxon>Eukaryota</taxon>
        <taxon>Metazoa</taxon>
        <taxon>Ecdysozoa</taxon>
        <taxon>Arthropoda</taxon>
        <taxon>Chelicerata</taxon>
        <taxon>Arachnida</taxon>
        <taxon>Acari</taxon>
        <taxon>Acariformes</taxon>
        <taxon>Sarcoptiformes</taxon>
        <taxon>Astigmata</taxon>
        <taxon>Glycyphagoidea</taxon>
        <taxon>Echimyopodidae</taxon>
        <taxon>Blomia</taxon>
    </lineage>
</organism>
<evidence type="ECO:0000313" key="4">
    <source>
        <dbReference type="Proteomes" id="UP001142055"/>
    </source>
</evidence>
<feature type="compositionally biased region" description="Polar residues" evidence="1">
    <location>
        <begin position="414"/>
        <end position="428"/>
    </location>
</feature>
<feature type="transmembrane region" description="Helical" evidence="2">
    <location>
        <begin position="30"/>
        <end position="52"/>
    </location>
</feature>
<evidence type="ECO:0000256" key="2">
    <source>
        <dbReference type="SAM" id="Phobius"/>
    </source>
</evidence>
<evidence type="ECO:0000313" key="3">
    <source>
        <dbReference type="EMBL" id="KAJ6219669.1"/>
    </source>
</evidence>
<gene>
    <name evidence="3" type="ORF">RDWZM_005481</name>
</gene>
<name>A0A9Q0RMD6_BLOTA</name>
<accession>A0A9Q0RMD6</accession>
<keyword evidence="2" id="KW-0812">Transmembrane</keyword>
<dbReference type="EMBL" id="JAPWDV010000002">
    <property type="protein sequence ID" value="KAJ6219669.1"/>
    <property type="molecule type" value="Genomic_DNA"/>
</dbReference>
<keyword evidence="4" id="KW-1185">Reference proteome</keyword>
<evidence type="ECO:0000256" key="1">
    <source>
        <dbReference type="SAM" id="MobiDB-lite"/>
    </source>
</evidence>
<feature type="compositionally biased region" description="Polar residues" evidence="1">
    <location>
        <begin position="397"/>
        <end position="406"/>
    </location>
</feature>
<proteinExistence type="predicted"/>
<feature type="transmembrane region" description="Helical" evidence="2">
    <location>
        <begin position="278"/>
        <end position="298"/>
    </location>
</feature>
<keyword evidence="2" id="KW-1133">Transmembrane helix</keyword>
<dbReference type="Proteomes" id="UP001142055">
    <property type="component" value="Chromosome 2"/>
</dbReference>
<protein>
    <submittedName>
        <fullName evidence="3">Uncharacterized protein</fullName>
    </submittedName>
</protein>